<dbReference type="InterPro" id="IPR004162">
    <property type="entry name" value="SINA-like_animal"/>
</dbReference>
<gene>
    <name evidence="5" type="ORF">Fcan01_01468</name>
</gene>
<dbReference type="OMA" id="CSERMEQ"/>
<evidence type="ECO:0000313" key="5">
    <source>
        <dbReference type="EMBL" id="OXA63083.1"/>
    </source>
</evidence>
<protein>
    <submittedName>
        <fullName evidence="5">E3 ubiquitin-protein ligase SINAT3</fullName>
    </submittedName>
</protein>
<reference evidence="5 6" key="1">
    <citation type="submission" date="2015-12" db="EMBL/GenBank/DDBJ databases">
        <title>The genome of Folsomia candida.</title>
        <authorList>
            <person name="Faddeeva A."/>
            <person name="Derks M.F."/>
            <person name="Anvar Y."/>
            <person name="Smit S."/>
            <person name="Van Straalen N."/>
            <person name="Roelofs D."/>
        </authorList>
    </citation>
    <scope>NUCLEOTIDE SEQUENCE [LARGE SCALE GENOMIC DNA]</scope>
    <source>
        <strain evidence="5 6">VU population</strain>
        <tissue evidence="5">Whole body</tissue>
    </source>
</reference>
<dbReference type="GO" id="GO:0005737">
    <property type="term" value="C:cytoplasm"/>
    <property type="evidence" value="ECO:0007669"/>
    <property type="project" value="TreeGrafter"/>
</dbReference>
<dbReference type="SUPFAM" id="SSF49599">
    <property type="entry name" value="TRAF domain-like"/>
    <property type="match status" value="1"/>
</dbReference>
<dbReference type="EMBL" id="LNIX01000001">
    <property type="protein sequence ID" value="OXA63083.1"/>
    <property type="molecule type" value="Genomic_DNA"/>
</dbReference>
<dbReference type="InterPro" id="IPR049548">
    <property type="entry name" value="Sina-like_RING"/>
</dbReference>
<dbReference type="AlphaFoldDB" id="A0A226EZU3"/>
<feature type="domain" description="E3 ubiquitin-protein ligase Sina-like RING finger" evidence="4">
    <location>
        <begin position="16"/>
        <end position="50"/>
    </location>
</feature>
<comment type="caution">
    <text evidence="5">The sequence shown here is derived from an EMBL/GenBank/DDBJ whole genome shotgun (WGS) entry which is preliminary data.</text>
</comment>
<evidence type="ECO:0000256" key="2">
    <source>
        <dbReference type="ARBA" id="ARBA00022771"/>
    </source>
</evidence>
<dbReference type="GO" id="GO:0043161">
    <property type="term" value="P:proteasome-mediated ubiquitin-dependent protein catabolic process"/>
    <property type="evidence" value="ECO:0007669"/>
    <property type="project" value="TreeGrafter"/>
</dbReference>
<evidence type="ECO:0000256" key="3">
    <source>
        <dbReference type="ARBA" id="ARBA00022833"/>
    </source>
</evidence>
<proteinExistence type="predicted"/>
<dbReference type="GO" id="GO:0031624">
    <property type="term" value="F:ubiquitin conjugating enzyme binding"/>
    <property type="evidence" value="ECO:0007669"/>
    <property type="project" value="TreeGrafter"/>
</dbReference>
<evidence type="ECO:0000313" key="6">
    <source>
        <dbReference type="Proteomes" id="UP000198287"/>
    </source>
</evidence>
<dbReference type="STRING" id="158441.A0A226EZU3"/>
<keyword evidence="6" id="KW-1185">Reference proteome</keyword>
<keyword evidence="3" id="KW-0862">Zinc</keyword>
<keyword evidence="1" id="KW-0479">Metal-binding</keyword>
<dbReference type="OrthoDB" id="8182903at2759"/>
<dbReference type="Pfam" id="PF21362">
    <property type="entry name" value="Sina_RING"/>
    <property type="match status" value="1"/>
</dbReference>
<organism evidence="5 6">
    <name type="scientific">Folsomia candida</name>
    <name type="common">Springtail</name>
    <dbReference type="NCBI Taxonomy" id="158441"/>
    <lineage>
        <taxon>Eukaryota</taxon>
        <taxon>Metazoa</taxon>
        <taxon>Ecdysozoa</taxon>
        <taxon>Arthropoda</taxon>
        <taxon>Hexapoda</taxon>
        <taxon>Collembola</taxon>
        <taxon>Entomobryomorpha</taxon>
        <taxon>Isotomoidea</taxon>
        <taxon>Isotomidae</taxon>
        <taxon>Proisotominae</taxon>
        <taxon>Folsomia</taxon>
    </lineage>
</organism>
<dbReference type="PANTHER" id="PTHR45877:SF2">
    <property type="entry name" value="E3 UBIQUITIN-PROTEIN LIGASE SINA-RELATED"/>
    <property type="match status" value="1"/>
</dbReference>
<name>A0A226EZU3_FOLCA</name>
<dbReference type="GO" id="GO:0008270">
    <property type="term" value="F:zinc ion binding"/>
    <property type="evidence" value="ECO:0007669"/>
    <property type="project" value="UniProtKB-KW"/>
</dbReference>
<accession>A0A226EZU3</accession>
<dbReference type="GO" id="GO:0061630">
    <property type="term" value="F:ubiquitin protein ligase activity"/>
    <property type="evidence" value="ECO:0007669"/>
    <property type="project" value="TreeGrafter"/>
</dbReference>
<sequence length="267" mass="30239">MEQEPTSPKLREAIECTICLDVPPSPIHNCDNGHIICGICAKKVKKCGLCGSDLQVSTLAERLSRQFDLKCKCPNLSAGCLTPISAANLLSHLVSCYYRDATCPKKKCDGLKIPLQDYPQHLLQDHKVTCVGGHNTRFIHIVHGKFKSTSSRAIPIEITYKDGKTFLLHCFIQTDVMYFWTTILGDSQESERHSYQFKIWNETKGGRKIECCWTLPVFAFHDHSKFKAPSPFYVCIPVPMLLQFCTVSESEPPEPDKYEFNTQHLIL</sequence>
<dbReference type="GO" id="GO:0016567">
    <property type="term" value="P:protein ubiquitination"/>
    <property type="evidence" value="ECO:0007669"/>
    <property type="project" value="UniProtKB-UniPathway"/>
</dbReference>
<dbReference type="Gene3D" id="3.30.40.10">
    <property type="entry name" value="Zinc/RING finger domain, C3HC4 (zinc finger)"/>
    <property type="match status" value="1"/>
</dbReference>
<evidence type="ECO:0000256" key="1">
    <source>
        <dbReference type="ARBA" id="ARBA00022723"/>
    </source>
</evidence>
<keyword evidence="2" id="KW-0863">Zinc-finger</keyword>
<dbReference type="PANTHER" id="PTHR45877">
    <property type="entry name" value="E3 UBIQUITIN-PROTEIN LIGASE SIAH2"/>
    <property type="match status" value="1"/>
</dbReference>
<dbReference type="UniPathway" id="UPA00143"/>
<evidence type="ECO:0000259" key="4">
    <source>
        <dbReference type="Pfam" id="PF21362"/>
    </source>
</evidence>
<dbReference type="Proteomes" id="UP000198287">
    <property type="component" value="Unassembled WGS sequence"/>
</dbReference>
<dbReference type="InterPro" id="IPR013083">
    <property type="entry name" value="Znf_RING/FYVE/PHD"/>
</dbReference>